<comment type="subcellular location">
    <subcellularLocation>
        <location evidence="1">Membrane</location>
        <topology evidence="1">Multi-pass membrane protein</topology>
    </subcellularLocation>
</comment>
<feature type="transmembrane region" description="Helical" evidence="4">
    <location>
        <begin position="175"/>
        <end position="194"/>
    </location>
</feature>
<dbReference type="GO" id="GO:0016020">
    <property type="term" value="C:membrane"/>
    <property type="evidence" value="ECO:0007669"/>
    <property type="project" value="UniProtKB-SubCell"/>
</dbReference>
<feature type="transmembrane region" description="Helical" evidence="4">
    <location>
        <begin position="336"/>
        <end position="356"/>
    </location>
</feature>
<name>A0A1J9R3J4_9PEZI</name>
<dbReference type="GeneID" id="31011431"/>
<feature type="transmembrane region" description="Helical" evidence="4">
    <location>
        <begin position="368"/>
        <end position="388"/>
    </location>
</feature>
<proteinExistence type="inferred from homology"/>
<protein>
    <submittedName>
        <fullName evidence="5">Mfs monocarboxylate transporter</fullName>
    </submittedName>
</protein>
<feature type="compositionally biased region" description="Low complexity" evidence="3">
    <location>
        <begin position="24"/>
        <end position="34"/>
    </location>
</feature>
<evidence type="ECO:0000313" key="6">
    <source>
        <dbReference type="Proteomes" id="UP000183809"/>
    </source>
</evidence>
<dbReference type="SUPFAM" id="SSF103473">
    <property type="entry name" value="MFS general substrate transporter"/>
    <property type="match status" value="1"/>
</dbReference>
<dbReference type="InterPro" id="IPR011701">
    <property type="entry name" value="MFS"/>
</dbReference>
<sequence>MSDQQCVEAATPPQDSLSSVEDGVTNPTPSNVPSTVPPPPAPDGGVKAWSQAAAAHLVIFNCWGYISSFGLFQSYYTATFSVSGSAVSWIGSVQILLIYAVGTLSGRALDAGRFRPCVTAGCALQVLGVFATASATRYWHVFLAQGVCKGLGDGLVFCPAVALVATYFSARRSLAIGVMAAGGATGGVVFPLVARQLLPAVGFAWTVRVMGFVVLFNACVFSAVARVRVVKVAVRVESRRERKEGEEKKNTKTKTKTKKKEQRQRPRQRRPYVEWAAFAEPAYSLFCAAMFLVLWAVFIAYFYLDAYARDVVLRRAAAPSADADDDNNNNNNSSDAATTTLTLLLTLNAVGLPARLGCGFVADRLGPVNTLLPAVAAAGTLFFCWIAVQRSLGGLYAFAAVYGFFAGGIQSLFPAAAASLTADIDKMGVRTGMCFSVVSVACLTGPPIAGALIERADGGYLYAQVFGGVALMAGAATLVAARWARYGWDWRKKM</sequence>
<keyword evidence="6" id="KW-1185">Reference proteome</keyword>
<dbReference type="OrthoDB" id="6499973at2759"/>
<keyword evidence="4" id="KW-0812">Transmembrane</keyword>
<feature type="transmembrane region" description="Helical" evidence="4">
    <location>
        <begin position="275"/>
        <end position="304"/>
    </location>
</feature>
<evidence type="ECO:0000256" key="1">
    <source>
        <dbReference type="ARBA" id="ARBA00004141"/>
    </source>
</evidence>
<dbReference type="Pfam" id="PF07690">
    <property type="entry name" value="MFS_1"/>
    <property type="match status" value="1"/>
</dbReference>
<dbReference type="InterPro" id="IPR050327">
    <property type="entry name" value="Proton-linked_MCT"/>
</dbReference>
<feature type="region of interest" description="Disordered" evidence="3">
    <location>
        <begin position="240"/>
        <end position="267"/>
    </location>
</feature>
<dbReference type="GO" id="GO:0022857">
    <property type="term" value="F:transmembrane transporter activity"/>
    <property type="evidence" value="ECO:0007669"/>
    <property type="project" value="InterPro"/>
</dbReference>
<dbReference type="EMBL" id="MNUE01000014">
    <property type="protein sequence ID" value="OJD36006.1"/>
    <property type="molecule type" value="Genomic_DNA"/>
</dbReference>
<feature type="transmembrane region" description="Helical" evidence="4">
    <location>
        <begin position="459"/>
        <end position="484"/>
    </location>
</feature>
<reference evidence="5 6" key="1">
    <citation type="submission" date="2016-10" db="EMBL/GenBank/DDBJ databases">
        <title>Proteomics and genomics reveal pathogen-plant mechanisms compatible with a hemibiotrophic lifestyle of Diplodia corticola.</title>
        <authorList>
            <person name="Fernandes I."/>
            <person name="De Jonge R."/>
            <person name="Van De Peer Y."/>
            <person name="Devreese B."/>
            <person name="Alves A."/>
            <person name="Esteves A.C."/>
        </authorList>
    </citation>
    <scope>NUCLEOTIDE SEQUENCE [LARGE SCALE GENOMIC DNA]</scope>
    <source>
        <strain evidence="5 6">CBS 112549</strain>
    </source>
</reference>
<dbReference type="PANTHER" id="PTHR11360">
    <property type="entry name" value="MONOCARBOXYLATE TRANSPORTER"/>
    <property type="match status" value="1"/>
</dbReference>
<evidence type="ECO:0000256" key="2">
    <source>
        <dbReference type="ARBA" id="ARBA00006727"/>
    </source>
</evidence>
<feature type="region of interest" description="Disordered" evidence="3">
    <location>
        <begin position="1"/>
        <end position="44"/>
    </location>
</feature>
<feature type="transmembrane region" description="Helical" evidence="4">
    <location>
        <begin position="394"/>
        <end position="420"/>
    </location>
</feature>
<feature type="transmembrane region" description="Helical" evidence="4">
    <location>
        <begin position="86"/>
        <end position="105"/>
    </location>
</feature>
<keyword evidence="4" id="KW-0472">Membrane</keyword>
<dbReference type="RefSeq" id="XP_020132266.1">
    <property type="nucleotide sequence ID" value="XM_020271172.1"/>
</dbReference>
<feature type="transmembrane region" description="Helical" evidence="4">
    <location>
        <begin position="432"/>
        <end position="453"/>
    </location>
</feature>
<comment type="similarity">
    <text evidence="2">Belongs to the major facilitator superfamily. Monocarboxylate porter (TC 2.A.1.13) family.</text>
</comment>
<dbReference type="Gene3D" id="1.20.1250.20">
    <property type="entry name" value="MFS general substrate transporter like domains"/>
    <property type="match status" value="1"/>
</dbReference>
<feature type="transmembrane region" description="Helical" evidence="4">
    <location>
        <begin position="151"/>
        <end position="168"/>
    </location>
</feature>
<keyword evidence="4" id="KW-1133">Transmembrane helix</keyword>
<feature type="transmembrane region" description="Helical" evidence="4">
    <location>
        <begin position="117"/>
        <end position="139"/>
    </location>
</feature>
<dbReference type="AlphaFoldDB" id="A0A1J9R3J4"/>
<feature type="transmembrane region" description="Helical" evidence="4">
    <location>
        <begin position="200"/>
        <end position="225"/>
    </location>
</feature>
<comment type="caution">
    <text evidence="5">The sequence shown here is derived from an EMBL/GenBank/DDBJ whole genome shotgun (WGS) entry which is preliminary data.</text>
</comment>
<gene>
    <name evidence="5" type="ORF">BKCO1_1400091</name>
</gene>
<evidence type="ECO:0000256" key="4">
    <source>
        <dbReference type="SAM" id="Phobius"/>
    </source>
</evidence>
<feature type="compositionally biased region" description="Basic and acidic residues" evidence="3">
    <location>
        <begin position="240"/>
        <end position="250"/>
    </location>
</feature>
<dbReference type="PANTHER" id="PTHR11360:SF130">
    <property type="entry name" value="MAJOR FACILITATOR SUPERFAMILY (MFS) PROFILE DOMAIN-CONTAINING PROTEIN-RELATED"/>
    <property type="match status" value="1"/>
</dbReference>
<feature type="compositionally biased region" description="Basic residues" evidence="3">
    <location>
        <begin position="251"/>
        <end position="267"/>
    </location>
</feature>
<organism evidence="5 6">
    <name type="scientific">Diplodia corticola</name>
    <dbReference type="NCBI Taxonomy" id="236234"/>
    <lineage>
        <taxon>Eukaryota</taxon>
        <taxon>Fungi</taxon>
        <taxon>Dikarya</taxon>
        <taxon>Ascomycota</taxon>
        <taxon>Pezizomycotina</taxon>
        <taxon>Dothideomycetes</taxon>
        <taxon>Dothideomycetes incertae sedis</taxon>
        <taxon>Botryosphaeriales</taxon>
        <taxon>Botryosphaeriaceae</taxon>
        <taxon>Diplodia</taxon>
    </lineage>
</organism>
<accession>A0A1J9R3J4</accession>
<dbReference type="InterPro" id="IPR036259">
    <property type="entry name" value="MFS_trans_sf"/>
</dbReference>
<evidence type="ECO:0000256" key="3">
    <source>
        <dbReference type="SAM" id="MobiDB-lite"/>
    </source>
</evidence>
<dbReference type="Proteomes" id="UP000183809">
    <property type="component" value="Unassembled WGS sequence"/>
</dbReference>
<evidence type="ECO:0000313" key="5">
    <source>
        <dbReference type="EMBL" id="OJD36006.1"/>
    </source>
</evidence>